<feature type="domain" description="Ig-like" evidence="15">
    <location>
        <begin position="3069"/>
        <end position="3156"/>
    </location>
</feature>
<dbReference type="InterPro" id="IPR000742">
    <property type="entry name" value="EGF"/>
</dbReference>
<dbReference type="Pfam" id="PF23560">
    <property type="entry name" value="GBD_Hemicentin"/>
    <property type="match status" value="1"/>
</dbReference>
<feature type="domain" description="Ig-like" evidence="15">
    <location>
        <begin position="1820"/>
        <end position="1911"/>
    </location>
</feature>
<evidence type="ECO:0000259" key="15">
    <source>
        <dbReference type="PROSITE" id="PS50835"/>
    </source>
</evidence>
<reference evidence="17" key="1">
    <citation type="submission" date="2022-06" db="EMBL/GenBank/DDBJ databases">
        <authorList>
            <person name="Berger JAMES D."/>
            <person name="Berger JAMES D."/>
        </authorList>
    </citation>
    <scope>NUCLEOTIDE SEQUENCE [LARGE SCALE GENOMIC DNA]</scope>
</reference>
<dbReference type="InterPro" id="IPR036383">
    <property type="entry name" value="TSP1_rpt_sf"/>
</dbReference>
<dbReference type="SMART" id="SM00409">
    <property type="entry name" value="IG"/>
    <property type="match status" value="27"/>
</dbReference>
<evidence type="ECO:0000313" key="17">
    <source>
        <dbReference type="Proteomes" id="UP000050792"/>
    </source>
</evidence>
<dbReference type="SMART" id="SM00408">
    <property type="entry name" value="IGc2"/>
    <property type="match status" value="28"/>
</dbReference>
<feature type="domain" description="Ig-like" evidence="15">
    <location>
        <begin position="1315"/>
        <end position="1416"/>
    </location>
</feature>
<dbReference type="InterPro" id="IPR003599">
    <property type="entry name" value="Ig_sub"/>
</dbReference>
<dbReference type="GO" id="GO:0005509">
    <property type="term" value="F:calcium ion binding"/>
    <property type="evidence" value="ECO:0007669"/>
    <property type="project" value="InterPro"/>
</dbReference>
<feature type="domain" description="Ig-like" evidence="15">
    <location>
        <begin position="623"/>
        <end position="713"/>
    </location>
</feature>
<feature type="domain" description="Ig-like" evidence="15">
    <location>
        <begin position="827"/>
        <end position="914"/>
    </location>
</feature>
<dbReference type="InterPro" id="IPR049883">
    <property type="entry name" value="NOTCH1_EGF-like"/>
</dbReference>
<feature type="domain" description="EGF-like" evidence="14">
    <location>
        <begin position="4075"/>
        <end position="4115"/>
    </location>
</feature>
<feature type="domain" description="Ig-like" evidence="15">
    <location>
        <begin position="2414"/>
        <end position="2509"/>
    </location>
</feature>
<dbReference type="PROSITE" id="PS50835">
    <property type="entry name" value="IG_LIKE"/>
    <property type="match status" value="28"/>
</dbReference>
<dbReference type="PROSITE" id="PS01187">
    <property type="entry name" value="EGF_CA"/>
    <property type="match status" value="2"/>
</dbReference>
<dbReference type="InterPro" id="IPR009017">
    <property type="entry name" value="GFP"/>
</dbReference>
<dbReference type="Gene3D" id="2.40.155.10">
    <property type="entry name" value="Green fluorescent protein"/>
    <property type="match status" value="1"/>
</dbReference>
<dbReference type="Pfam" id="PF07679">
    <property type="entry name" value="I-set"/>
    <property type="match status" value="15"/>
</dbReference>
<dbReference type="CDD" id="cd00054">
    <property type="entry name" value="EGF_CA"/>
    <property type="match status" value="7"/>
</dbReference>
<dbReference type="InterPro" id="IPR050958">
    <property type="entry name" value="Cell_Adh-Cytoskel_Orgn"/>
</dbReference>
<dbReference type="SUPFAM" id="SSF57196">
    <property type="entry name" value="EGF/Laminin"/>
    <property type="match status" value="1"/>
</dbReference>
<dbReference type="Gene3D" id="2.60.40.10">
    <property type="entry name" value="Immunoglobulins"/>
    <property type="match status" value="28"/>
</dbReference>
<feature type="domain" description="Ig-like" evidence="15">
    <location>
        <begin position="1421"/>
        <end position="1508"/>
    </location>
</feature>
<dbReference type="InterPro" id="IPR007110">
    <property type="entry name" value="Ig-like_dom"/>
</dbReference>
<dbReference type="Pfam" id="PF13927">
    <property type="entry name" value="Ig_3"/>
    <property type="match status" value="12"/>
</dbReference>
<keyword evidence="6" id="KW-0677">Repeat</keyword>
<dbReference type="WBParaSite" id="SRDH1_20940.1">
    <property type="protein sequence ID" value="SRDH1_20940.1"/>
    <property type="gene ID" value="SRDH1_20940"/>
</dbReference>
<feature type="domain" description="Ig-like" evidence="15">
    <location>
        <begin position="2702"/>
        <end position="2788"/>
    </location>
</feature>
<keyword evidence="3" id="KW-0272">Extracellular matrix</keyword>
<evidence type="ECO:0000256" key="3">
    <source>
        <dbReference type="ARBA" id="ARBA00022530"/>
    </source>
</evidence>
<dbReference type="SUPFAM" id="SSF48726">
    <property type="entry name" value="Immunoglobulin"/>
    <property type="match status" value="28"/>
</dbReference>
<feature type="domain" description="Ig-like" evidence="15">
    <location>
        <begin position="2980"/>
        <end position="3064"/>
    </location>
</feature>
<evidence type="ECO:0000256" key="2">
    <source>
        <dbReference type="ARBA" id="ARBA00022525"/>
    </source>
</evidence>
<dbReference type="CDD" id="cd00096">
    <property type="entry name" value="Ig"/>
    <property type="match status" value="5"/>
</dbReference>
<evidence type="ECO:0000259" key="14">
    <source>
        <dbReference type="PROSITE" id="PS50026"/>
    </source>
</evidence>
<feature type="transmembrane region" description="Helical" evidence="13">
    <location>
        <begin position="7"/>
        <end position="25"/>
    </location>
</feature>
<dbReference type="FunFam" id="2.20.100.10:FF:000001">
    <property type="entry name" value="semaphorin-5A isoform X1"/>
    <property type="match status" value="2"/>
</dbReference>
<dbReference type="Pfam" id="PF12662">
    <property type="entry name" value="cEGF"/>
    <property type="match status" value="1"/>
</dbReference>
<dbReference type="FunFam" id="2.10.25.10:FF:000002">
    <property type="entry name" value="Latent-transforming growth factor beta-binding protein 3"/>
    <property type="match status" value="1"/>
</dbReference>
<dbReference type="FunFam" id="2.10.25.10:FF:000014">
    <property type="entry name" value="Latent-transforming growth factor beta-binding protein 3"/>
    <property type="match status" value="1"/>
</dbReference>
<evidence type="ECO:0000256" key="10">
    <source>
        <dbReference type="ARBA" id="ARBA00023319"/>
    </source>
</evidence>
<evidence type="ECO:0000313" key="18">
    <source>
        <dbReference type="WBParaSite" id="SRDH1_20940.1"/>
    </source>
</evidence>
<evidence type="ECO:0000256" key="11">
    <source>
        <dbReference type="PROSITE-ProRule" id="PRU00076"/>
    </source>
</evidence>
<feature type="domain" description="EGF-like" evidence="14">
    <location>
        <begin position="4136"/>
        <end position="4174"/>
    </location>
</feature>
<dbReference type="Pfam" id="PF07474">
    <property type="entry name" value="G2F"/>
    <property type="match status" value="1"/>
</dbReference>
<dbReference type="FunFam" id="2.10.25.10:FF:000038">
    <property type="entry name" value="Fibrillin 2"/>
    <property type="match status" value="2"/>
</dbReference>
<keyword evidence="10" id="KW-0393">Immunoglobulin domain</keyword>
<dbReference type="SMART" id="SM00209">
    <property type="entry name" value="TSP1"/>
    <property type="match status" value="6"/>
</dbReference>
<protein>
    <recommendedName>
        <fullName evidence="19">Hemicentin</fullName>
    </recommendedName>
</protein>
<dbReference type="SMART" id="SM00406">
    <property type="entry name" value="IGv"/>
    <property type="match status" value="8"/>
</dbReference>
<keyword evidence="5" id="KW-0732">Signal</keyword>
<dbReference type="Gene3D" id="3.40.50.410">
    <property type="entry name" value="von Willebrand factor, type A domain"/>
    <property type="match status" value="1"/>
</dbReference>
<keyword evidence="7" id="KW-0106">Calcium</keyword>
<feature type="domain" description="Ig-like" evidence="15">
    <location>
        <begin position="2102"/>
        <end position="2210"/>
    </location>
</feature>
<feature type="domain" description="Ig-like" evidence="15">
    <location>
        <begin position="2795"/>
        <end position="2883"/>
    </location>
</feature>
<dbReference type="PROSITE" id="PS50993">
    <property type="entry name" value="NIDOGEN_G2"/>
    <property type="match status" value="1"/>
</dbReference>
<accession>A0AA85ES47</accession>
<feature type="domain" description="Ig-like" evidence="15">
    <location>
        <begin position="1610"/>
        <end position="1724"/>
    </location>
</feature>
<evidence type="ECO:0000256" key="7">
    <source>
        <dbReference type="ARBA" id="ARBA00022837"/>
    </source>
</evidence>
<feature type="domain" description="Ig-like" evidence="15">
    <location>
        <begin position="1916"/>
        <end position="2005"/>
    </location>
</feature>
<keyword evidence="13" id="KW-0812">Transmembrane</keyword>
<comment type="caution">
    <text evidence="11">Lacks conserved residue(s) required for the propagation of feature annotation.</text>
</comment>
<evidence type="ECO:0008006" key="19">
    <source>
        <dbReference type="Google" id="ProtNLM"/>
    </source>
</evidence>
<feature type="domain" description="Nidogen G2 beta-barrel" evidence="16">
    <location>
        <begin position="3623"/>
        <end position="3870"/>
    </location>
</feature>
<dbReference type="SMART" id="SM00179">
    <property type="entry name" value="EGF_CA"/>
    <property type="match status" value="7"/>
</dbReference>
<dbReference type="InterPro" id="IPR036179">
    <property type="entry name" value="Ig-like_dom_sf"/>
</dbReference>
<evidence type="ECO:0000256" key="5">
    <source>
        <dbReference type="ARBA" id="ARBA00022729"/>
    </source>
</evidence>
<dbReference type="Pfam" id="PF25106">
    <property type="entry name" value="VWA_4"/>
    <property type="match status" value="1"/>
</dbReference>
<feature type="region of interest" description="Disordered" evidence="12">
    <location>
        <begin position="3384"/>
        <end position="3404"/>
    </location>
</feature>
<dbReference type="GO" id="GO:0007156">
    <property type="term" value="P:homophilic cell adhesion via plasma membrane adhesion molecules"/>
    <property type="evidence" value="ECO:0007669"/>
    <property type="project" value="TreeGrafter"/>
</dbReference>
<dbReference type="InterPro" id="IPR013098">
    <property type="entry name" value="Ig_I-set"/>
</dbReference>
<evidence type="ECO:0000256" key="8">
    <source>
        <dbReference type="ARBA" id="ARBA00023157"/>
    </source>
</evidence>
<keyword evidence="2" id="KW-0964">Secreted</keyword>
<evidence type="ECO:0000256" key="12">
    <source>
        <dbReference type="SAM" id="MobiDB-lite"/>
    </source>
</evidence>
<feature type="domain" description="Ig-like" evidence="15">
    <location>
        <begin position="3159"/>
        <end position="3239"/>
    </location>
</feature>
<keyword evidence="13" id="KW-1133">Transmembrane helix</keyword>
<dbReference type="PANTHER" id="PTHR45080:SF8">
    <property type="entry name" value="IG-LIKE DOMAIN-CONTAINING PROTEIN"/>
    <property type="match status" value="1"/>
</dbReference>
<dbReference type="PROSITE" id="PS50092">
    <property type="entry name" value="TSP1"/>
    <property type="match status" value="6"/>
</dbReference>
<dbReference type="PANTHER" id="PTHR45080">
    <property type="entry name" value="CONTACTIN 5"/>
    <property type="match status" value="1"/>
</dbReference>
<dbReference type="InterPro" id="IPR036465">
    <property type="entry name" value="vWFA_dom_sf"/>
</dbReference>
<feature type="domain" description="EGF-like" evidence="14">
    <location>
        <begin position="3986"/>
        <end position="4025"/>
    </location>
</feature>
<feature type="domain" description="Ig-like" evidence="15">
    <location>
        <begin position="2008"/>
        <end position="2098"/>
    </location>
</feature>
<comment type="subcellular location">
    <subcellularLocation>
        <location evidence="1">Secreted</location>
        <location evidence="1">Extracellular space</location>
        <location evidence="1">Extracellular matrix</location>
    </subcellularLocation>
</comment>
<dbReference type="GO" id="GO:0050808">
    <property type="term" value="P:synapse organization"/>
    <property type="evidence" value="ECO:0007669"/>
    <property type="project" value="TreeGrafter"/>
</dbReference>
<proteinExistence type="predicted"/>
<dbReference type="InterPro" id="IPR003598">
    <property type="entry name" value="Ig_sub2"/>
</dbReference>
<dbReference type="InterPro" id="IPR001881">
    <property type="entry name" value="EGF-like_Ca-bd_dom"/>
</dbReference>
<dbReference type="GO" id="GO:0008046">
    <property type="term" value="F:axon guidance receptor activity"/>
    <property type="evidence" value="ECO:0007669"/>
    <property type="project" value="TreeGrafter"/>
</dbReference>
<feature type="domain" description="Ig-like" evidence="15">
    <location>
        <begin position="519"/>
        <end position="608"/>
    </location>
</feature>
<feature type="domain" description="Ig-like" evidence="15">
    <location>
        <begin position="2887"/>
        <end position="2975"/>
    </location>
</feature>
<sequence length="4455" mass="495997">MIIDYQYYQYLIKFGFIFMIIYYYLNQNIIISCQQPINNNNNNNNPYYYDPDPDPDLDPNQINYKSINYDLLKPNLMNIPEKSINLTLLNIQDTIPISAISLAIVFDSTGSMGNDLKQVKIGSRRILQRHLQRGETNYIKDFVLVKVHDPDVGPAKVTTSTKTFYEYLDNVYTQGGGDCPEMTITGIELALEASRPNSLIYVFTDSSAKDYNRTEKVLNLIQQKQSQVVFVLTGFCNTTDEPGFEAYRQIATVSSGQLYIIGKGQVNEFMQVVEAAVEARKVHILQQDTLNTEAKTYSFPVDSHLSQLTIQVTNHRRDQAINVKIRNPEGKLIDKDDGLKQLMKTVKSVFVGSIDRPKSGQWTLEVGIDTEENDMETTDLNDNDDNNNDNDSNLQRERWISVRVSGISDVDFLQGFSTTPKLYNYGASTQPIAGVQNYIMVNMTGRFLPGQVDHFDMRSSNGSSIIRLPVQQTDKFQIYVSQQAMEPITGHYYLEVSGRDGQGYPFQRCSKVALSSRQPQQIVVTCPAQIDIRRGATAELSCSVTSEIPYTVKWFKDKQPLTGYHDENKVYNFPTNVLYTITDVNEESHGIYSVEVMPTVSDNEKKVEGQYKDEISVNILPPPPRVLIPRNASVEPRTDAILTCNIFSLNENIEVKWYRGLDPRFELKNGRRHTIKLNQDTPAGGLASAFTSTLTIRSATESDSGKYICEAEHKGGISEADGFLIIHTRPVVNTDEEIVTFKEGSSLILSCRSEGVPKPKIIWAYNNVPITISTDDDQRITVIEEYFESRLIIRPAKSGDAGNYSCIAINSAGNRTINILANFISPPKIDKLEISSPLPVEGQEQMFTCHVTGKPKPKVKWDFNGSPVTSSPGIQIDEERGILKLLSVRQDMKGEWTCLAESIAGYTRESVLMDVGFPPKVLTDFTSSKVLAEFSMDTTLSCPVTGQPLPNVKWYRVTGSGNVPLTFGNRYILQADNSLLIHDVNMEDGGVFICEAVNMYGKVSHSVTVEIGGTKAPSISFTQPKQLVLVGTTEKQIICNVLDAKPAATVIWLKDNQPIDTRLNDKYYQDGFNLIVRDVEIEDEGIYTCIARNVVGKAKFDIELDVQGKPKFLDSSIGGKIDVTQGDNLVLECKVEGDPKPIVEWRKDGRIILPQGPGTNTGTLYGSNMGSIGPAIVISPDGYTLTVYSVTEAVAGSFTCSAINVHAIESKEFEISVKTPPVISKEGSSEFELGNQEIGLLTCIIAISQPPAKVTWYKDGRPLEHIPGRINFLDHGHTVEIRGKNEEDSGSYECRAENVAGIDSRFYQVTVLIPPEITTIGTSTRRLVQSGHKLELECGMTGYPEPKLTWYWNGKPLSSNDEQQETIASSLGMQIINMNPERKDLFIQEMSTALQGNYTCKGMNKGGSTDLTYEVILLEKPRIDSLNEKAVVFVNNTITLTCEATGSPPPNITWLFKGKPLDLLNDPGYRLVGPKNLMLLSARPYQGGEYECIAENEAGIAQALTILTVFEPTGERNMAQNLTIRTIQMGGNITFTCVMSSNPPAQIKWFKDEEDIYSVMPQDRFSISSDGSALTILNVRLEDQGQFKCLAVNIPGSWNYHYTLEVTSSPGILRHSSSPSKVNVNDGQELRLQCLATANPEPVYQWLKDDTPLSLHVLTMSPIEGNDFSTPSIDVTNLSSRYELHDQGRLLLIRGIQTHDAGRFTCVASNPVGEDRLDIEVEVSSSPRFLDGLDHESPILERGKSNYLWCNVTGHPEPEIRWEYDLPTSGPGDRNIQQRLNGRQLVLPNVDYGIITRYMCIGKNKAGEIKRIFDPTLVYPPVIIGPEGKNPRHVLQNSSTRLICDWEASPRAQVEWFKDGELITTDTFPNINVSVGDTQLYLTDLQNSDAGNYRCVVTNEYGLAKRQWLVQVMSPPSIRFSSQEGEHNIALGSNLALFCVATGHPLPKITWTKDGKPIMDRKFTISEDYVHLRLTDAEENDNGRYACHVTSEYGQVSKTFDVKITYGPRLDPDGQLQYSVERTVGASALLECLVSGNPRPKIEWFKDGIPLEQLSYRYRLINQDRQLEIISMQPTDAGRYRCVAKNNYGQLEINTDVSVGAPARIDRGRVRTEYTVREGDELVLPCPATGSPTPKLYFTRTGESRPGSRYDDSSGVIKLSRQTDNLPKHSVISQDRQSLTIFRTLKSDSGSYQCNASNAVGWDIMEYSVRVRVPPTFDTSNVQPEVHWFVNQTRSLDCTLMDGVDPPPQIKWERNNMPIVSGPDIQISTDGSRITVPLVQTRDAGEYICHAQNEVGKSTQIFNVLIYVRPKFVDPTRKIHVQAIQNETIQLACEATGEPRPRFAWFKKDIEIIQPQFMDPRYMHPQVSSLAILSGDQLLQISNIQPIDQGEYACTASNGGGTIEKKFNVTVIVPPVIIKRYGSPEEHRTSEFIPITFYCLLHDINQTKAEITWTKDGSPILMSPDGDYFVIQDQGQSLTVVRPTGDEVGTYRCLAKNRAGEDSHSFQLSVIAAPRFSSDFVRYRQKLVVRLGAEIEFECPAHGSPLPTITWYYKGAPLSQYNAPAKYTFDDDGKKLKIISATGKDLGEYQCLARNEAGNISKIYELEVIMPPLVRLDKTEVREREGATFTVHCSAEGHPMPSLEWFRETGGLFRLGTSVDVSTGLLTITDAKKEDSGRYVCKAMNKISEDSKSVMIEIIERPTIHTSMKPILARENEQILLPCRTSGTQPIRIQWLLPSGQLITADQPGVFRLLPEQGLLLEKVRSEHAGRYRCSANNEAGFQNAVVSLEVLIPPTLVKPANLEVSGRLNSVLRLNCEVEGGSPMPTLTWERDGVTFSRTKSYYTTTESGLFIFNSLKPEDEGELTCIAKNTAGEDRITFRVSVQVPPRVSLPISTIGYEGKSVTMNCEADGRPKPEIIWEFKGQPMTSHLGDRVRFETPTKVTIHDLIPSDGGTYSCIARSPGQEMAMDSTFLTIFTKPEFERTPNQTTEAYEARWIQFRCIANGHPKPEIRWMHNGNIIPSNPSKNGVGSLVLGPLRTDQAGQYTCVAKNDAGNVEYDFELKVKTRPKVHVYQSDEPPRESDTTRLRCEVSGDADSVVWLKDGNIISNSSRFRILDRGSSLVIKMAKAKDTGTYQCIAANPVGEDLGELRLVVESKPYLVNHPNNMTAQIGSVVVMECLAEGQPKPTITWYKDKQQIILHGHRSLVNNGSLRIVGVSSDDDGLYHCVASSSLGEDFSPPAFLQVQLDGRWSDWSQWSECSQTCGHGTQSRTRTCTNPAPKYGGAHCTEENTEIRPCLVKFCPTDGEWGSWTPWSACTATCGVGLSQRRRRCDSPPPSNGGRPCVGEAVEDVMCEGLPPCPVSGSWSPWSPWSDCSSTCGTGGTQNRKRTCDNPTPSNGGKSCPGQDLMVRACNRGPCPINGGWGTWSPWSHCSHSCGGGQRRRTRICDNPVPAYGGEDCPPTGSTETSECQSEPCPIHGDWSNWSSWSACSRTCGVGLQTRERECTQPQPQFGGRLCRGSAKEIRTCETQKRGSSQFCPNNEPGLISAWSEWSSWSECEPDCSLVGQVTEKSGIKRRERTCTVLSPENESTHGCPGPAEEIQDCTLEYKLDKCQDTLRSVNKGLLTGTIRGQLNNQDIGTIYLNANWSTSASNLSTNYEFHLTNVPIERSQCLQALTEIYLPGIWYAAKEVSGASNGHTIMGSLNGITWESIGQFADGNTIQMSQRVLRSNDSIVSPSSESIVHLTTDIYLSGSCTLSLIDSKTTTTSPEVELHDFHENLVQLSPQKGSLHSHSSRAFTVYNLEREKSQMEPYSWISTIQISPERRQTYLTQELHVNGIENKANLQTGQIEFQAESIMKKPIGPDVCPSGFELNQARITGTNIRLQRRRDYCKDVDECAFPNLNKCDHVCKNTVPYYTCACHKGYRLSVDGHSCIDIDECAIGGNNETICSYGQRCINTHGSYECKHVCGPGLKENPITNRCEDIDECQTAPGICGLHTCVNTFGGYQCICLPGYKRIGEICQDIDECLSGAYQCGENERCVNIPGSFRCQPACPQGYRAIGTPESNIIECVDIDECAIGISQCPIGSKCINEPGTYSCRCLNGHEAGTQGCDNRRDLLCNEGFQWNREKGCIDIDECNPSFGSSPCQYNCVNTYGAYRCECPIGYEIDRKTNLCRDIDECNLSNPCRSDEVCLNLPGNYTCVQQRCPKNYVYDKKSRSCRIRCIDSKLNCPYGAMFADTVEYLVVSLPSPESYRVTGSRIMLRVVDWHQVQQSNCYYQLLDKAPNTPVQHRTEDGVVYLTPNWARNNNNNTNQTRERTLLSAHIEAATNPTYQQIKYDEPGQLYYLFFRVSCYENDSSTSSSSSSSASSSSLSTMESLQTTISSGHKSTVMTSVPSSSITSSMINNEYSIDNQAWSNNTSWDMNSHNQTNKKYKLVFQHSFYVYISISKYPF</sequence>
<dbReference type="GO" id="GO:0043025">
    <property type="term" value="C:neuronal cell body"/>
    <property type="evidence" value="ECO:0007669"/>
    <property type="project" value="TreeGrafter"/>
</dbReference>
<dbReference type="InterPro" id="IPR018097">
    <property type="entry name" value="EGF_Ca-bd_CS"/>
</dbReference>
<dbReference type="Gene3D" id="2.10.25.10">
    <property type="entry name" value="Laminin"/>
    <property type="match status" value="7"/>
</dbReference>
<evidence type="ECO:0000259" key="16">
    <source>
        <dbReference type="PROSITE" id="PS50993"/>
    </source>
</evidence>
<evidence type="ECO:0000256" key="6">
    <source>
        <dbReference type="ARBA" id="ARBA00022737"/>
    </source>
</evidence>
<feature type="region of interest" description="Disordered" evidence="12">
    <location>
        <begin position="368"/>
        <end position="394"/>
    </location>
</feature>
<dbReference type="Pfam" id="PF07645">
    <property type="entry name" value="EGF_CA"/>
    <property type="match status" value="5"/>
</dbReference>
<dbReference type="InterPro" id="IPR006605">
    <property type="entry name" value="G2_nidogen/fibulin_G2F"/>
</dbReference>
<feature type="domain" description="Ig-like" evidence="15">
    <location>
        <begin position="919"/>
        <end position="1010"/>
    </location>
</feature>
<dbReference type="InterPro" id="IPR056475">
    <property type="entry name" value="GBD_Hemicentin/VWA7"/>
</dbReference>
<keyword evidence="4 11" id="KW-0245">EGF-like domain</keyword>
<dbReference type="SUPFAM" id="SSF57184">
    <property type="entry name" value="Growth factor receptor domain"/>
    <property type="match status" value="2"/>
</dbReference>
<evidence type="ECO:0000256" key="9">
    <source>
        <dbReference type="ARBA" id="ARBA00023180"/>
    </source>
</evidence>
<dbReference type="InterPro" id="IPR013783">
    <property type="entry name" value="Ig-like_fold"/>
</dbReference>
<reference evidence="18" key="2">
    <citation type="submission" date="2023-11" db="UniProtKB">
        <authorList>
            <consortium name="WormBaseParasite"/>
        </authorList>
    </citation>
    <scope>IDENTIFICATION</scope>
</reference>
<name>A0AA85ES47_9TREM</name>
<feature type="domain" description="Ig-like" evidence="15">
    <location>
        <begin position="1220"/>
        <end position="1310"/>
    </location>
</feature>
<feature type="domain" description="Ig-like" evidence="15">
    <location>
        <begin position="1512"/>
        <end position="1607"/>
    </location>
</feature>
<dbReference type="GO" id="GO:0005886">
    <property type="term" value="C:plasma membrane"/>
    <property type="evidence" value="ECO:0007669"/>
    <property type="project" value="TreeGrafter"/>
</dbReference>
<dbReference type="Gene3D" id="2.20.100.10">
    <property type="entry name" value="Thrombospondin type-1 (TSP1) repeat"/>
    <property type="match status" value="6"/>
</dbReference>
<dbReference type="SUPFAM" id="SSF53300">
    <property type="entry name" value="vWA-like"/>
    <property type="match status" value="1"/>
</dbReference>
<keyword evidence="13" id="KW-0472">Membrane</keyword>
<dbReference type="InterPro" id="IPR000884">
    <property type="entry name" value="TSP1_rpt"/>
</dbReference>
<dbReference type="FunFam" id="2.60.40.10:FF:000503">
    <property type="entry name" value="Hemicentin 1"/>
    <property type="match status" value="1"/>
</dbReference>
<evidence type="ECO:0000256" key="13">
    <source>
        <dbReference type="SAM" id="Phobius"/>
    </source>
</evidence>
<feature type="domain" description="Ig-like" evidence="15">
    <location>
        <begin position="2215"/>
        <end position="2300"/>
    </location>
</feature>
<dbReference type="PROSITE" id="PS00010">
    <property type="entry name" value="ASX_HYDROXYL"/>
    <property type="match status" value="4"/>
</dbReference>
<feature type="domain" description="Ig-like" evidence="15">
    <location>
        <begin position="1727"/>
        <end position="1800"/>
    </location>
</feature>
<dbReference type="Proteomes" id="UP000050792">
    <property type="component" value="Unassembled WGS sequence"/>
</dbReference>
<dbReference type="PROSITE" id="PS50026">
    <property type="entry name" value="EGF_3"/>
    <property type="match status" value="3"/>
</dbReference>
<dbReference type="SUPFAM" id="SSF54511">
    <property type="entry name" value="GFP-like"/>
    <property type="match status" value="1"/>
</dbReference>
<dbReference type="InterPro" id="IPR056861">
    <property type="entry name" value="HMCN1-like_VWA"/>
</dbReference>
<dbReference type="SMART" id="SM00181">
    <property type="entry name" value="EGF"/>
    <property type="match status" value="7"/>
</dbReference>
<keyword evidence="9" id="KW-0325">Glycoprotein</keyword>
<dbReference type="InterPro" id="IPR000152">
    <property type="entry name" value="EGF-type_Asp/Asn_hydroxyl_site"/>
</dbReference>
<dbReference type="FunFam" id="2.60.40.10:FF:000032">
    <property type="entry name" value="palladin isoform X1"/>
    <property type="match status" value="5"/>
</dbReference>
<feature type="compositionally biased region" description="Acidic residues" evidence="12">
    <location>
        <begin position="368"/>
        <end position="388"/>
    </location>
</feature>
<feature type="domain" description="Ig-like" evidence="15">
    <location>
        <begin position="1110"/>
        <end position="1216"/>
    </location>
</feature>
<keyword evidence="17" id="KW-1185">Reference proteome</keyword>
<dbReference type="InterPro" id="IPR013106">
    <property type="entry name" value="Ig_V-set"/>
</dbReference>
<feature type="domain" description="Ig-like" evidence="15">
    <location>
        <begin position="2611"/>
        <end position="2697"/>
    </location>
</feature>
<feature type="domain" description="Ig-like" evidence="15">
    <location>
        <begin position="730"/>
        <end position="818"/>
    </location>
</feature>
<dbReference type="SUPFAM" id="SSF82895">
    <property type="entry name" value="TSP-1 type 1 repeat"/>
    <property type="match status" value="6"/>
</dbReference>
<dbReference type="GO" id="GO:0030424">
    <property type="term" value="C:axon"/>
    <property type="evidence" value="ECO:0007669"/>
    <property type="project" value="TreeGrafter"/>
</dbReference>
<dbReference type="InterPro" id="IPR026823">
    <property type="entry name" value="cEGF"/>
</dbReference>
<dbReference type="Pfam" id="PF00090">
    <property type="entry name" value="TSP_1"/>
    <property type="match status" value="5"/>
</dbReference>
<feature type="domain" description="Ig-like" evidence="15">
    <location>
        <begin position="2310"/>
        <end position="2410"/>
    </location>
</feature>
<organism evidence="17 18">
    <name type="scientific">Schistosoma rodhaini</name>
    <dbReference type="NCBI Taxonomy" id="6188"/>
    <lineage>
        <taxon>Eukaryota</taxon>
        <taxon>Metazoa</taxon>
        <taxon>Spiralia</taxon>
        <taxon>Lophotrochozoa</taxon>
        <taxon>Platyhelminthes</taxon>
        <taxon>Trematoda</taxon>
        <taxon>Digenea</taxon>
        <taxon>Strigeidida</taxon>
        <taxon>Schistosomatoidea</taxon>
        <taxon>Schistosomatidae</taxon>
        <taxon>Schistosoma</taxon>
    </lineage>
</organism>
<evidence type="ECO:0000256" key="1">
    <source>
        <dbReference type="ARBA" id="ARBA00004498"/>
    </source>
</evidence>
<dbReference type="InterPro" id="IPR009030">
    <property type="entry name" value="Growth_fac_rcpt_cys_sf"/>
</dbReference>
<feature type="domain" description="Ig-like" evidence="15">
    <location>
        <begin position="2514"/>
        <end position="2607"/>
    </location>
</feature>
<evidence type="ECO:0000256" key="4">
    <source>
        <dbReference type="ARBA" id="ARBA00022536"/>
    </source>
</evidence>
<dbReference type="FunFam" id="2.20.100.10:FF:000007">
    <property type="entry name" value="Thrombospondin 1"/>
    <property type="match status" value="3"/>
</dbReference>
<feature type="domain" description="Ig-like" evidence="15">
    <location>
        <begin position="1017"/>
        <end position="1107"/>
    </location>
</feature>
<dbReference type="PROSITE" id="PS01186">
    <property type="entry name" value="EGF_2"/>
    <property type="match status" value="2"/>
</dbReference>
<keyword evidence="8" id="KW-1015">Disulfide bond</keyword>